<dbReference type="SMART" id="SM00052">
    <property type="entry name" value="EAL"/>
    <property type="match status" value="1"/>
</dbReference>
<evidence type="ECO:0008006" key="8">
    <source>
        <dbReference type="Google" id="ProtNLM"/>
    </source>
</evidence>
<feature type="transmembrane region" description="Helical" evidence="1">
    <location>
        <begin position="49"/>
        <end position="67"/>
    </location>
</feature>
<feature type="transmembrane region" description="Helical" evidence="1">
    <location>
        <begin position="73"/>
        <end position="90"/>
    </location>
</feature>
<dbReference type="EMBL" id="BMXY01000001">
    <property type="protein sequence ID" value="GGZ55471.1"/>
    <property type="molecule type" value="Genomic_DNA"/>
</dbReference>
<feature type="domain" description="EAL" evidence="4">
    <location>
        <begin position="808"/>
        <end position="1061"/>
    </location>
</feature>
<feature type="domain" description="PAS" evidence="2">
    <location>
        <begin position="505"/>
        <end position="578"/>
    </location>
</feature>
<dbReference type="PANTHER" id="PTHR44757">
    <property type="entry name" value="DIGUANYLATE CYCLASE DGCP"/>
    <property type="match status" value="1"/>
</dbReference>
<dbReference type="Pfam" id="PF00989">
    <property type="entry name" value="PAS"/>
    <property type="match status" value="1"/>
</dbReference>
<dbReference type="SUPFAM" id="SSF55073">
    <property type="entry name" value="Nucleotide cyclase"/>
    <property type="match status" value="1"/>
</dbReference>
<reference evidence="7" key="1">
    <citation type="journal article" date="2019" name="Int. J. Syst. Evol. Microbiol.">
        <title>The Global Catalogue of Microorganisms (GCM) 10K type strain sequencing project: providing services to taxonomists for standard genome sequencing and annotation.</title>
        <authorList>
            <consortium name="The Broad Institute Genomics Platform"/>
            <consortium name="The Broad Institute Genome Sequencing Center for Infectious Disease"/>
            <person name="Wu L."/>
            <person name="Ma J."/>
        </authorList>
    </citation>
    <scope>NUCLEOTIDE SEQUENCE [LARGE SCALE GENOMIC DNA]</scope>
    <source>
        <strain evidence="7">KCTC 22558</strain>
    </source>
</reference>
<dbReference type="SUPFAM" id="SSF141868">
    <property type="entry name" value="EAL domain-like"/>
    <property type="match status" value="1"/>
</dbReference>
<name>A0ABQ3BRU3_9GAMM</name>
<evidence type="ECO:0000259" key="2">
    <source>
        <dbReference type="PROSITE" id="PS50112"/>
    </source>
</evidence>
<dbReference type="InterPro" id="IPR000700">
    <property type="entry name" value="PAS-assoc_C"/>
</dbReference>
<dbReference type="NCBIfam" id="TIGR00254">
    <property type="entry name" value="GGDEF"/>
    <property type="match status" value="1"/>
</dbReference>
<sequence>MLFALLAGGAMAAATRWLPPPLAAGLVGMVVGGWAGLWLARPLRGRADLRWLLGALGVLAGCLAVRLSPVEAIVATAVITASVAALRALVRRLHPHFEWDDPAPAAGALAALGVAALALSWALADAVHVLPGAWLAAWPALALGAVAAYVTTIAFASLDPEDPFAEDPRRTTLILAAALLLGAAALAFWSPRLVPLLALGLLAIAAAGRPRTLGALSMLVAIGALAIAARSPALLSRMAGGWSVGPALGLVATMLALAMLGCLLVHQRDRVRARLRAASGHLLTLAEKSPGLVATFDRRFRHRHVNDAYQRWSGLTRERLEGATLADVLGADFAARIDSSAARAMAGASQHLQAERADRVLDVRLEPYFGLDGAIAGFHLLAEDVTWRQQGERDLRTLVNAAPEPTLVLDEDGRIEMHNAAAASVFGAQGSDLVGATLANWLSENGLAAAQADGVAGMRARRSDGTTFPVELKLGSMPGEHGGRAVVTLRDLSRDRALEDAARAAREQAQATLDSISDALVVVDPAGTVTAFNPAATELTGWTREDALGRVLEEVVRLVEPGRAVPQVSVLREALKTGKPSRLEGERELVRRDGAQRAVEESASPLRDAQGRATGGVLLLRDVSHAREQAQALTHMAQHDALTGLPNRVLFQDRLTQALAQVPQGRRGAVLYIDLDKFKPINDTLGHPVGDRVLQEVSARLKACVREDDTVSRQGGDEFVLLLQRLADPRDAARVAEKLIRSVEQPIMLDGHELRVGASVGIALYPQDSREARTLMKQADTALYHVKETGRGRYSYFTDVMGESAEARMRVEHDLRLALAHEDFVLDYQPVASTRGGWRSVEALLRWRRDDGAVTLPKGFLDVAEETGLIVQIDEWVLLAACRQAQAWQASGAKPLPVSVNLSLARFDPERLIRQVRTALTETGLAPQWLELEFRGAQLFAQGERGRALVVDLRALGVRVAVDDIGSGQASVEQLADYAFDALKLDLSIVNGLPEDDRARRIARAICHMGSALGYPVIAKGVEADAHRDLLTAWGCAGLQGSLFSPPLDAERVAELTGLAPGPVARRA</sequence>
<dbReference type="SMART" id="SM00091">
    <property type="entry name" value="PAS"/>
    <property type="match status" value="3"/>
</dbReference>
<dbReference type="NCBIfam" id="TIGR00229">
    <property type="entry name" value="sensory_box"/>
    <property type="match status" value="3"/>
</dbReference>
<dbReference type="InterPro" id="IPR001633">
    <property type="entry name" value="EAL_dom"/>
</dbReference>
<feature type="transmembrane region" description="Helical" evidence="1">
    <location>
        <begin position="215"/>
        <end position="235"/>
    </location>
</feature>
<keyword evidence="1" id="KW-0812">Transmembrane</keyword>
<evidence type="ECO:0000259" key="5">
    <source>
        <dbReference type="PROSITE" id="PS50887"/>
    </source>
</evidence>
<feature type="transmembrane region" description="Helical" evidence="1">
    <location>
        <begin position="247"/>
        <end position="266"/>
    </location>
</feature>
<dbReference type="PROSITE" id="PS50883">
    <property type="entry name" value="EAL"/>
    <property type="match status" value="1"/>
</dbReference>
<dbReference type="InterPro" id="IPR052155">
    <property type="entry name" value="Biofilm_reg_signaling"/>
</dbReference>
<evidence type="ECO:0000313" key="6">
    <source>
        <dbReference type="EMBL" id="GGZ55471.1"/>
    </source>
</evidence>
<keyword evidence="1" id="KW-1133">Transmembrane helix</keyword>
<dbReference type="InterPro" id="IPR013767">
    <property type="entry name" value="PAS_fold"/>
</dbReference>
<dbReference type="InterPro" id="IPR035919">
    <property type="entry name" value="EAL_sf"/>
</dbReference>
<evidence type="ECO:0000259" key="4">
    <source>
        <dbReference type="PROSITE" id="PS50883"/>
    </source>
</evidence>
<dbReference type="PROSITE" id="PS50887">
    <property type="entry name" value="GGDEF"/>
    <property type="match status" value="1"/>
</dbReference>
<protein>
    <recommendedName>
        <fullName evidence="8">PAS domain S-box-containing protein/diguanylate cyclase (GGDEF) domain-containing protein</fullName>
    </recommendedName>
</protein>
<evidence type="ECO:0000313" key="7">
    <source>
        <dbReference type="Proteomes" id="UP000643403"/>
    </source>
</evidence>
<gene>
    <name evidence="6" type="ORF">GCM10008101_06100</name>
</gene>
<dbReference type="InterPro" id="IPR035965">
    <property type="entry name" value="PAS-like_dom_sf"/>
</dbReference>
<dbReference type="Gene3D" id="3.30.450.20">
    <property type="entry name" value="PAS domain"/>
    <property type="match status" value="3"/>
</dbReference>
<dbReference type="Pfam" id="PF08448">
    <property type="entry name" value="PAS_4"/>
    <property type="match status" value="2"/>
</dbReference>
<dbReference type="Proteomes" id="UP000643403">
    <property type="component" value="Unassembled WGS sequence"/>
</dbReference>
<dbReference type="InterPro" id="IPR043128">
    <property type="entry name" value="Rev_trsase/Diguanyl_cyclase"/>
</dbReference>
<feature type="domain" description="GGDEF" evidence="5">
    <location>
        <begin position="666"/>
        <end position="799"/>
    </location>
</feature>
<dbReference type="CDD" id="cd01948">
    <property type="entry name" value="EAL"/>
    <property type="match status" value="1"/>
</dbReference>
<evidence type="ECO:0000259" key="3">
    <source>
        <dbReference type="PROSITE" id="PS50113"/>
    </source>
</evidence>
<organism evidence="6 7">
    <name type="scientific">Cognatilysobacter xinjiangensis</name>
    <dbReference type="NCBI Taxonomy" id="546892"/>
    <lineage>
        <taxon>Bacteria</taxon>
        <taxon>Pseudomonadati</taxon>
        <taxon>Pseudomonadota</taxon>
        <taxon>Gammaproteobacteria</taxon>
        <taxon>Lysobacterales</taxon>
        <taxon>Lysobacteraceae</taxon>
        <taxon>Cognatilysobacter</taxon>
    </lineage>
</organism>
<dbReference type="Pfam" id="PF00563">
    <property type="entry name" value="EAL"/>
    <property type="match status" value="1"/>
</dbReference>
<keyword evidence="7" id="KW-1185">Reference proteome</keyword>
<dbReference type="PANTHER" id="PTHR44757:SF2">
    <property type="entry name" value="BIOFILM ARCHITECTURE MAINTENANCE PROTEIN MBAA"/>
    <property type="match status" value="1"/>
</dbReference>
<dbReference type="SMART" id="SM00267">
    <property type="entry name" value="GGDEF"/>
    <property type="match status" value="1"/>
</dbReference>
<dbReference type="SUPFAM" id="SSF55785">
    <property type="entry name" value="PYP-like sensor domain (PAS domain)"/>
    <property type="match status" value="3"/>
</dbReference>
<feature type="domain" description="PAS" evidence="2">
    <location>
        <begin position="391"/>
        <end position="435"/>
    </location>
</feature>
<dbReference type="SMART" id="SM00086">
    <property type="entry name" value="PAC"/>
    <property type="match status" value="1"/>
</dbReference>
<dbReference type="PROSITE" id="PS50112">
    <property type="entry name" value="PAS"/>
    <property type="match status" value="2"/>
</dbReference>
<feature type="domain" description="PAC" evidence="3">
    <location>
        <begin position="583"/>
        <end position="635"/>
    </location>
</feature>
<proteinExistence type="predicted"/>
<dbReference type="InterPro" id="IPR013656">
    <property type="entry name" value="PAS_4"/>
</dbReference>
<dbReference type="InterPro" id="IPR000014">
    <property type="entry name" value="PAS"/>
</dbReference>
<accession>A0ABQ3BRU3</accession>
<dbReference type="Gene3D" id="3.20.20.450">
    <property type="entry name" value="EAL domain"/>
    <property type="match status" value="1"/>
</dbReference>
<dbReference type="InterPro" id="IPR001610">
    <property type="entry name" value="PAC"/>
</dbReference>
<dbReference type="CDD" id="cd01949">
    <property type="entry name" value="GGDEF"/>
    <property type="match status" value="1"/>
</dbReference>
<dbReference type="InterPro" id="IPR000160">
    <property type="entry name" value="GGDEF_dom"/>
</dbReference>
<comment type="caution">
    <text evidence="6">The sequence shown here is derived from an EMBL/GenBank/DDBJ whole genome shotgun (WGS) entry which is preliminary data.</text>
</comment>
<keyword evidence="1" id="KW-0472">Membrane</keyword>
<evidence type="ECO:0000256" key="1">
    <source>
        <dbReference type="SAM" id="Phobius"/>
    </source>
</evidence>
<feature type="transmembrane region" description="Helical" evidence="1">
    <location>
        <begin position="102"/>
        <end position="124"/>
    </location>
</feature>
<feature type="transmembrane region" description="Helical" evidence="1">
    <location>
        <begin position="136"/>
        <end position="158"/>
    </location>
</feature>
<dbReference type="Gene3D" id="3.30.70.270">
    <property type="match status" value="1"/>
</dbReference>
<feature type="transmembrane region" description="Helical" evidence="1">
    <location>
        <begin position="22"/>
        <end position="40"/>
    </location>
</feature>
<dbReference type="InterPro" id="IPR029787">
    <property type="entry name" value="Nucleotide_cyclase"/>
</dbReference>
<dbReference type="CDD" id="cd00130">
    <property type="entry name" value="PAS"/>
    <property type="match status" value="2"/>
</dbReference>
<feature type="transmembrane region" description="Helical" evidence="1">
    <location>
        <begin position="170"/>
        <end position="187"/>
    </location>
</feature>
<dbReference type="Pfam" id="PF00990">
    <property type="entry name" value="GGDEF"/>
    <property type="match status" value="1"/>
</dbReference>
<dbReference type="PROSITE" id="PS50113">
    <property type="entry name" value="PAC"/>
    <property type="match status" value="1"/>
</dbReference>